<proteinExistence type="predicted"/>
<protein>
    <submittedName>
        <fullName evidence="1">Uncharacterized protein</fullName>
    </submittedName>
</protein>
<reference evidence="2" key="1">
    <citation type="submission" date="2019-04" db="EMBL/GenBank/DDBJ databases">
        <title>Friends and foes A comparative genomics studyof 23 Aspergillus species from section Flavi.</title>
        <authorList>
            <consortium name="DOE Joint Genome Institute"/>
            <person name="Kjaerbolling I."/>
            <person name="Vesth T."/>
            <person name="Frisvad J.C."/>
            <person name="Nybo J.L."/>
            <person name="Theobald S."/>
            <person name="Kildgaard S."/>
            <person name="Isbrandt T."/>
            <person name="Kuo A."/>
            <person name="Sato A."/>
            <person name="Lyhne E.K."/>
            <person name="Kogle M.E."/>
            <person name="Wiebenga A."/>
            <person name="Kun R.S."/>
            <person name="Lubbers R.J."/>
            <person name="Makela M.R."/>
            <person name="Barry K."/>
            <person name="Chovatia M."/>
            <person name="Clum A."/>
            <person name="Daum C."/>
            <person name="Haridas S."/>
            <person name="He G."/>
            <person name="LaButti K."/>
            <person name="Lipzen A."/>
            <person name="Mondo S."/>
            <person name="Riley R."/>
            <person name="Salamov A."/>
            <person name="Simmons B.A."/>
            <person name="Magnuson J.K."/>
            <person name="Henrissat B."/>
            <person name="Mortensen U.H."/>
            <person name="Larsen T.O."/>
            <person name="Devries R.P."/>
            <person name="Grigoriev I.V."/>
            <person name="Machida M."/>
            <person name="Baker S.E."/>
            <person name="Andersen M.R."/>
        </authorList>
    </citation>
    <scope>NUCLEOTIDE SEQUENCE [LARGE SCALE GENOMIC DNA]</scope>
    <source>
        <strain evidence="2">CBS 553.77</strain>
    </source>
</reference>
<sequence>MQTYVMFKTQATMQGCERDKKLCCSGSEEDYSITGIFHCGIAGCDKKAGLQRKTR</sequence>
<name>A0A5N6ZHQ9_9EURO</name>
<organism evidence="1 2">
    <name type="scientific">Aspergillus coremiiformis</name>
    <dbReference type="NCBI Taxonomy" id="138285"/>
    <lineage>
        <taxon>Eukaryota</taxon>
        <taxon>Fungi</taxon>
        <taxon>Dikarya</taxon>
        <taxon>Ascomycota</taxon>
        <taxon>Pezizomycotina</taxon>
        <taxon>Eurotiomycetes</taxon>
        <taxon>Eurotiomycetidae</taxon>
        <taxon>Eurotiales</taxon>
        <taxon>Aspergillaceae</taxon>
        <taxon>Aspergillus</taxon>
        <taxon>Aspergillus subgen. Circumdati</taxon>
    </lineage>
</organism>
<accession>A0A5N6ZHQ9</accession>
<dbReference type="Proteomes" id="UP000327118">
    <property type="component" value="Unassembled WGS sequence"/>
</dbReference>
<gene>
    <name evidence="1" type="ORF">BDV28DRAFT_126473</name>
</gene>
<dbReference type="AlphaFoldDB" id="A0A5N6ZHQ9"/>
<evidence type="ECO:0000313" key="2">
    <source>
        <dbReference type="Proteomes" id="UP000327118"/>
    </source>
</evidence>
<evidence type="ECO:0000313" key="1">
    <source>
        <dbReference type="EMBL" id="KAE8356733.1"/>
    </source>
</evidence>
<keyword evidence="2" id="KW-1185">Reference proteome</keyword>
<dbReference type="EMBL" id="ML739035">
    <property type="protein sequence ID" value="KAE8356733.1"/>
    <property type="molecule type" value="Genomic_DNA"/>
</dbReference>